<comment type="caution">
    <text evidence="3">The sequence shown here is derived from an EMBL/GenBank/DDBJ whole genome shotgun (WGS) entry which is preliminary data.</text>
</comment>
<protein>
    <submittedName>
        <fullName evidence="3">DUF2167 domain-containing protein</fullName>
    </submittedName>
</protein>
<gene>
    <name evidence="3" type="ORF">FCE95_12830</name>
</gene>
<dbReference type="RefSeq" id="WP_137267400.1">
    <property type="nucleotide sequence ID" value="NZ_SZUA01000002.1"/>
</dbReference>
<keyword evidence="2" id="KW-0732">Signal</keyword>
<evidence type="ECO:0000313" key="4">
    <source>
        <dbReference type="Proteomes" id="UP000308707"/>
    </source>
</evidence>
<dbReference type="Proteomes" id="UP000308707">
    <property type="component" value="Unassembled WGS sequence"/>
</dbReference>
<feature type="signal peptide" evidence="2">
    <location>
        <begin position="1"/>
        <end position="19"/>
    </location>
</feature>
<dbReference type="AlphaFoldDB" id="A0A4U5JWU2"/>
<organism evidence="3 4">
    <name type="scientific">Luteimonas gilva</name>
    <dbReference type="NCBI Taxonomy" id="2572684"/>
    <lineage>
        <taxon>Bacteria</taxon>
        <taxon>Pseudomonadati</taxon>
        <taxon>Pseudomonadota</taxon>
        <taxon>Gammaproteobacteria</taxon>
        <taxon>Lysobacterales</taxon>
        <taxon>Lysobacteraceae</taxon>
        <taxon>Luteimonas</taxon>
    </lineage>
</organism>
<keyword evidence="1" id="KW-0812">Transmembrane</keyword>
<dbReference type="OrthoDB" id="196355at2"/>
<keyword evidence="1" id="KW-0472">Membrane</keyword>
<evidence type="ECO:0000256" key="2">
    <source>
        <dbReference type="SAM" id="SignalP"/>
    </source>
</evidence>
<dbReference type="EMBL" id="SZUA01000002">
    <property type="protein sequence ID" value="TKR30969.1"/>
    <property type="molecule type" value="Genomic_DNA"/>
</dbReference>
<dbReference type="InterPro" id="IPR018682">
    <property type="entry name" value="DUF2167_membr"/>
</dbReference>
<name>A0A4U5JWU2_9GAMM</name>
<feature type="transmembrane region" description="Helical" evidence="1">
    <location>
        <begin position="271"/>
        <end position="290"/>
    </location>
</feature>
<keyword evidence="1" id="KW-1133">Transmembrane helix</keyword>
<reference evidence="3 4" key="1">
    <citation type="submission" date="2019-04" db="EMBL/GenBank/DDBJ databases">
        <title>Reference strain of H23.</title>
        <authorList>
            <person name="Luo X."/>
        </authorList>
    </citation>
    <scope>NUCLEOTIDE SEQUENCE [LARGE SCALE GENOMIC DNA]</scope>
    <source>
        <strain evidence="3 4">H23</strain>
    </source>
</reference>
<evidence type="ECO:0000313" key="3">
    <source>
        <dbReference type="EMBL" id="TKR30969.1"/>
    </source>
</evidence>
<accession>A0A4U5JWU2</accession>
<feature type="chain" id="PRO_5020255827" evidence="2">
    <location>
        <begin position="20"/>
        <end position="298"/>
    </location>
</feature>
<proteinExistence type="predicted"/>
<sequence length="298" mass="32237">MLSRMLLCGLLAATGSAFAQDGAGDGDARAKAFVDSLHFRSGEIAVPEAKAHFRLGSEFRYLDKPDARRVLEEFWHNPPDDSVLGLVVPTATPLDSDRSWAVVVTYDDEGYVSDEDAAKTDYDALLKDMKQGTAEENVERKKAGYETVDLVGWAVPPRYDSANKKLYWAKELAFEGGEQHTLNYDIRVLGRHGYVSLNAVSGMSELETVRAGMQQLLPMTEFDSGARYADYDSSTDKLAGYGIAALIGGGIAAKSGLLAKLGVLLLGLKKLLVPLALVVVAFGKKILGLFGRNKQDAA</sequence>
<dbReference type="Pfam" id="PF09935">
    <property type="entry name" value="DUF2167"/>
    <property type="match status" value="1"/>
</dbReference>
<keyword evidence="4" id="KW-1185">Reference proteome</keyword>
<evidence type="ECO:0000256" key="1">
    <source>
        <dbReference type="SAM" id="Phobius"/>
    </source>
</evidence>